<dbReference type="PANTHER" id="PTHR43537">
    <property type="entry name" value="TRANSCRIPTIONAL REGULATOR, GNTR FAMILY"/>
    <property type="match status" value="1"/>
</dbReference>
<evidence type="ECO:0000313" key="5">
    <source>
        <dbReference type="EMBL" id="MBV7671760.1"/>
    </source>
</evidence>
<dbReference type="GO" id="GO:0003677">
    <property type="term" value="F:DNA binding"/>
    <property type="evidence" value="ECO:0007669"/>
    <property type="project" value="UniProtKB-KW"/>
</dbReference>
<organism evidence="6 7">
    <name type="scientific">Streptomyces halstedii</name>
    <dbReference type="NCBI Taxonomy" id="1944"/>
    <lineage>
        <taxon>Bacteria</taxon>
        <taxon>Bacillati</taxon>
        <taxon>Actinomycetota</taxon>
        <taxon>Actinomycetes</taxon>
        <taxon>Kitasatosporales</taxon>
        <taxon>Streptomycetaceae</taxon>
        <taxon>Streptomyces</taxon>
    </lineage>
</organism>
<dbReference type="AlphaFoldDB" id="A0A6N9U5C9"/>
<dbReference type="SMART" id="SM00895">
    <property type="entry name" value="FCD"/>
    <property type="match status" value="1"/>
</dbReference>
<dbReference type="EMBL" id="JAHUVW010000001">
    <property type="protein sequence ID" value="MBV7671760.1"/>
    <property type="molecule type" value="Genomic_DNA"/>
</dbReference>
<dbReference type="InterPro" id="IPR013668">
    <property type="entry name" value="RNase_R_HTH_12"/>
</dbReference>
<dbReference type="GeneID" id="97293478"/>
<reference evidence="5 8" key="2">
    <citation type="submission" date="2021-07" db="EMBL/GenBank/DDBJ databases">
        <title>Sequencing Streptomyces halstedii LGO-A4 genome an citrus endophytic actinomycete.</title>
        <authorList>
            <person name="Samborskyy M."/>
            <person name="Scott N."/>
            <person name="Deglau R."/>
            <person name="Dickens S."/>
            <person name="Oliveira L.G."/>
        </authorList>
    </citation>
    <scope>NUCLEOTIDE SEQUENCE [LARGE SCALE GENOMIC DNA]</scope>
    <source>
        <strain evidence="5 8">LGO-A4</strain>
    </source>
</reference>
<dbReference type="Pfam" id="PF08461">
    <property type="entry name" value="WHD_RNase_R"/>
    <property type="match status" value="1"/>
</dbReference>
<evidence type="ECO:0000256" key="3">
    <source>
        <dbReference type="ARBA" id="ARBA00023163"/>
    </source>
</evidence>
<reference evidence="6 7" key="1">
    <citation type="submission" date="2020-01" db="EMBL/GenBank/DDBJ databases">
        <title>Insect and environment-associated Actinomycetes.</title>
        <authorList>
            <person name="Currrie C."/>
            <person name="Chevrette M."/>
            <person name="Carlson C."/>
            <person name="Stubbendieck R."/>
            <person name="Wendt-Pienkowski E."/>
        </authorList>
    </citation>
    <scope>NUCLEOTIDE SEQUENCE [LARGE SCALE GENOMIC DNA]</scope>
    <source>
        <strain evidence="6 7">SID11342</strain>
    </source>
</reference>
<dbReference type="Gene3D" id="1.20.120.530">
    <property type="entry name" value="GntR ligand-binding domain-like"/>
    <property type="match status" value="1"/>
</dbReference>
<dbReference type="InterPro" id="IPR011711">
    <property type="entry name" value="GntR_C"/>
</dbReference>
<evidence type="ECO:0000256" key="1">
    <source>
        <dbReference type="ARBA" id="ARBA00023015"/>
    </source>
</evidence>
<dbReference type="Pfam" id="PF07729">
    <property type="entry name" value="FCD"/>
    <property type="match status" value="1"/>
</dbReference>
<keyword evidence="3" id="KW-0804">Transcription</keyword>
<dbReference type="SUPFAM" id="SSF48008">
    <property type="entry name" value="GntR ligand-binding domain-like"/>
    <property type="match status" value="1"/>
</dbReference>
<evidence type="ECO:0000259" key="4">
    <source>
        <dbReference type="SMART" id="SM00895"/>
    </source>
</evidence>
<proteinExistence type="predicted"/>
<evidence type="ECO:0000256" key="2">
    <source>
        <dbReference type="ARBA" id="ARBA00023125"/>
    </source>
</evidence>
<keyword evidence="2" id="KW-0238">DNA-binding</keyword>
<dbReference type="Proteomes" id="UP000471293">
    <property type="component" value="Unassembled WGS sequence"/>
</dbReference>
<keyword evidence="8" id="KW-1185">Reference proteome</keyword>
<accession>A0A6N9U5C9</accession>
<gene>
    <name evidence="6" type="ORF">G3I29_26680</name>
    <name evidence="5" type="ORF">STHAL_20135</name>
</gene>
<dbReference type="RefSeq" id="WP_103493657.1">
    <property type="nucleotide sequence ID" value="NZ_CP109044.1"/>
</dbReference>
<feature type="domain" description="GntR C-terminal" evidence="4">
    <location>
        <begin position="99"/>
        <end position="225"/>
    </location>
</feature>
<evidence type="ECO:0000313" key="7">
    <source>
        <dbReference type="Proteomes" id="UP000471293"/>
    </source>
</evidence>
<dbReference type="EMBL" id="JAAGLQ010000571">
    <property type="protein sequence ID" value="NEA19020.1"/>
    <property type="molecule type" value="Genomic_DNA"/>
</dbReference>
<dbReference type="InterPro" id="IPR008920">
    <property type="entry name" value="TF_FadR/GntR_C"/>
</dbReference>
<evidence type="ECO:0000313" key="6">
    <source>
        <dbReference type="EMBL" id="NEA19020.1"/>
    </source>
</evidence>
<keyword evidence="1" id="KW-0805">Transcription regulation</keyword>
<comment type="caution">
    <text evidence="6">The sequence shown here is derived from an EMBL/GenBank/DDBJ whole genome shotgun (WGS) entry which is preliminary data.</text>
</comment>
<evidence type="ECO:0000313" key="8">
    <source>
        <dbReference type="Proteomes" id="UP000735541"/>
    </source>
</evidence>
<sequence length="262" mass="28802">MNDREGAMLALLQLMSASSGPLGTRNAQRELAKRGRELSESSVSRLLREMDARGWTVPVGAKGRTLAGEGRRRAAEAVLTHRASDSLQHAVRDTKDLLDLLRARSAVESAVAGDAARAPEEARLRGLRDLCDQHVRVVGNAPMIEQPGLRFHRAIVEMSSNRILKVAAEMMLAPHLDRVEAVLDTVLATRRDEENVVAEHQAVLDRIERRDPAGAEEAMRAHFEAMIAAVETSIVGGNEVLVQRLLDWVPDGDQSTKSVRQY</sequence>
<name>A0A6N9U5C9_STRHA</name>
<protein>
    <submittedName>
        <fullName evidence="6">FCD domain-containing protein</fullName>
    </submittedName>
</protein>
<dbReference type="PANTHER" id="PTHR43537:SF51">
    <property type="entry name" value="HTH-TYPE TRANSCRIPTIONAL REGULATOR LGOR-RELATED"/>
    <property type="match status" value="1"/>
</dbReference>
<dbReference type="Proteomes" id="UP000735541">
    <property type="component" value="Unassembled WGS sequence"/>
</dbReference>